<proteinExistence type="predicted"/>
<sequence>MDDKPTFVSLRWSSYSDLHACAEAVSLVKEAINDSSAVRDVDRYADDDQLVGLDTYSSSIASAATTTNTTTITSSAAISSRLSTRSKRKATS</sequence>
<evidence type="ECO:0000313" key="1">
    <source>
        <dbReference type="EMBL" id="KAF5899032.1"/>
    </source>
</evidence>
<dbReference type="AlphaFoldDB" id="A0A8J4UMM3"/>
<gene>
    <name evidence="1" type="ORF">DAT39_011256</name>
</gene>
<dbReference type="Proteomes" id="UP000727407">
    <property type="component" value="Unassembled WGS sequence"/>
</dbReference>
<accession>A0A8J4UMM3</accession>
<protein>
    <submittedName>
        <fullName evidence="1">Uncharacterized protein</fullName>
    </submittedName>
</protein>
<organism evidence="1 2">
    <name type="scientific">Clarias magur</name>
    <name type="common">Asian catfish</name>
    <name type="synonym">Macropteronotus magur</name>
    <dbReference type="NCBI Taxonomy" id="1594786"/>
    <lineage>
        <taxon>Eukaryota</taxon>
        <taxon>Metazoa</taxon>
        <taxon>Chordata</taxon>
        <taxon>Craniata</taxon>
        <taxon>Vertebrata</taxon>
        <taxon>Euteleostomi</taxon>
        <taxon>Actinopterygii</taxon>
        <taxon>Neopterygii</taxon>
        <taxon>Teleostei</taxon>
        <taxon>Ostariophysi</taxon>
        <taxon>Siluriformes</taxon>
        <taxon>Clariidae</taxon>
        <taxon>Clarias</taxon>
    </lineage>
</organism>
<dbReference type="EMBL" id="QNUK01000181">
    <property type="protein sequence ID" value="KAF5899032.1"/>
    <property type="molecule type" value="Genomic_DNA"/>
</dbReference>
<name>A0A8J4UMM3_CLAMG</name>
<feature type="non-terminal residue" evidence="1">
    <location>
        <position position="92"/>
    </location>
</feature>
<keyword evidence="2" id="KW-1185">Reference proteome</keyword>
<comment type="caution">
    <text evidence="1">The sequence shown here is derived from an EMBL/GenBank/DDBJ whole genome shotgun (WGS) entry which is preliminary data.</text>
</comment>
<evidence type="ECO:0000313" key="2">
    <source>
        <dbReference type="Proteomes" id="UP000727407"/>
    </source>
</evidence>
<reference evidence="1" key="1">
    <citation type="submission" date="2020-07" db="EMBL/GenBank/DDBJ databases">
        <title>Clarias magur genome sequencing, assembly and annotation.</title>
        <authorList>
            <person name="Kushwaha B."/>
            <person name="Kumar R."/>
            <person name="Das P."/>
            <person name="Joshi C.G."/>
            <person name="Kumar D."/>
            <person name="Nagpure N.S."/>
            <person name="Pandey M."/>
            <person name="Agarwal S."/>
            <person name="Srivastava S."/>
            <person name="Singh M."/>
            <person name="Sahoo L."/>
            <person name="Jayasankar P."/>
            <person name="Meher P.K."/>
            <person name="Koringa P.G."/>
            <person name="Iquebal M.A."/>
            <person name="Das S.P."/>
            <person name="Bit A."/>
            <person name="Patnaik S."/>
            <person name="Patel N."/>
            <person name="Shah T.M."/>
            <person name="Hinsu A."/>
            <person name="Jena J.K."/>
        </authorList>
    </citation>
    <scope>NUCLEOTIDE SEQUENCE</scope>
    <source>
        <strain evidence="1">CIFAMagur01</strain>
        <tissue evidence="1">Testis</tissue>
    </source>
</reference>